<accession>A0A504U4J7</accession>
<protein>
    <submittedName>
        <fullName evidence="6">ABC transporter ATP-binding protein</fullName>
    </submittedName>
</protein>
<evidence type="ECO:0000259" key="5">
    <source>
        <dbReference type="PROSITE" id="PS50893"/>
    </source>
</evidence>
<dbReference type="InterPro" id="IPR003593">
    <property type="entry name" value="AAA+_ATPase"/>
</dbReference>
<dbReference type="InterPro" id="IPR017871">
    <property type="entry name" value="ABC_transporter-like_CS"/>
</dbReference>
<dbReference type="PROSITE" id="PS00211">
    <property type="entry name" value="ABC_TRANSPORTER_1"/>
    <property type="match status" value="1"/>
</dbReference>
<dbReference type="GO" id="GO:0005524">
    <property type="term" value="F:ATP binding"/>
    <property type="evidence" value="ECO:0007669"/>
    <property type="project" value="UniProtKB-KW"/>
</dbReference>
<dbReference type="FunFam" id="3.40.50.300:FF:000134">
    <property type="entry name" value="Iron-enterobactin ABC transporter ATP-binding protein"/>
    <property type="match status" value="1"/>
</dbReference>
<keyword evidence="7" id="KW-1185">Reference proteome</keyword>
<comment type="similarity">
    <text evidence="1">Belongs to the ABC transporter superfamily.</text>
</comment>
<evidence type="ECO:0000256" key="4">
    <source>
        <dbReference type="ARBA" id="ARBA00022840"/>
    </source>
</evidence>
<proteinExistence type="inferred from homology"/>
<sequence>MGAILPPEKSCGGKTCRTSSSIVSARLLKFTTPRLPSTWGGLDVSCDTRGISVRAVDLGWGPKPSQFLVRDVSFSIGGGDRLAIVGPNGAGKTTLLRCLYRGVAPLEGRVEIDGHDITDLTPRQVARRVAVVLQEMPADFPFTVRDVVLMGRVPWREGLTGWTDQDRDEARHALEHLDLLSLANRQFSTLSGGEKQRVLVARALAQNPEILILDEPTNHLDIRHQLEILALLATLRLTIVTTLHDINLAADFATHVALMQSGRMIAFGHPDEVLTDHAISGTFGVLAERQRMAGAGLSRFSFSLGSS</sequence>
<reference evidence="6 7" key="1">
    <citation type="submission" date="2019-06" db="EMBL/GenBank/DDBJ databases">
        <title>Rhizobium sp. CL12 isolated from roots of soybean.</title>
        <authorList>
            <person name="Wang C."/>
        </authorList>
    </citation>
    <scope>NUCLEOTIDE SEQUENCE [LARGE SCALE GENOMIC DNA]</scope>
    <source>
        <strain evidence="6 7">CL12</strain>
    </source>
</reference>
<dbReference type="AlphaFoldDB" id="A0A504U4J7"/>
<evidence type="ECO:0000313" key="7">
    <source>
        <dbReference type="Proteomes" id="UP000316429"/>
    </source>
</evidence>
<dbReference type="PANTHER" id="PTHR42794:SF2">
    <property type="entry name" value="ABC TRANSPORTER ATP-BINDING PROTEIN"/>
    <property type="match status" value="1"/>
</dbReference>
<gene>
    <name evidence="6" type="ORF">FJQ55_00505</name>
</gene>
<evidence type="ECO:0000256" key="1">
    <source>
        <dbReference type="ARBA" id="ARBA00005417"/>
    </source>
</evidence>
<dbReference type="Gene3D" id="3.40.50.300">
    <property type="entry name" value="P-loop containing nucleotide triphosphate hydrolases"/>
    <property type="match status" value="1"/>
</dbReference>
<dbReference type="InterPro" id="IPR027417">
    <property type="entry name" value="P-loop_NTPase"/>
</dbReference>
<evidence type="ECO:0000256" key="2">
    <source>
        <dbReference type="ARBA" id="ARBA00022448"/>
    </source>
</evidence>
<dbReference type="Proteomes" id="UP000316429">
    <property type="component" value="Unassembled WGS sequence"/>
</dbReference>
<dbReference type="OrthoDB" id="9810077at2"/>
<dbReference type="PANTHER" id="PTHR42794">
    <property type="entry name" value="HEMIN IMPORT ATP-BINDING PROTEIN HMUV"/>
    <property type="match status" value="1"/>
</dbReference>
<dbReference type="SMART" id="SM00382">
    <property type="entry name" value="AAA"/>
    <property type="match status" value="1"/>
</dbReference>
<keyword evidence="3" id="KW-0547">Nucleotide-binding</keyword>
<name>A0A504U4J7_9HYPH</name>
<dbReference type="EMBL" id="VFYP01000001">
    <property type="protein sequence ID" value="TPP09399.1"/>
    <property type="molecule type" value="Genomic_DNA"/>
</dbReference>
<dbReference type="InterPro" id="IPR003439">
    <property type="entry name" value="ABC_transporter-like_ATP-bd"/>
</dbReference>
<feature type="domain" description="ABC transporter" evidence="5">
    <location>
        <begin position="53"/>
        <end position="286"/>
    </location>
</feature>
<keyword evidence="4 6" id="KW-0067">ATP-binding</keyword>
<comment type="caution">
    <text evidence="6">The sequence shown here is derived from an EMBL/GenBank/DDBJ whole genome shotgun (WGS) entry which is preliminary data.</text>
</comment>
<evidence type="ECO:0000256" key="3">
    <source>
        <dbReference type="ARBA" id="ARBA00022741"/>
    </source>
</evidence>
<dbReference type="CDD" id="cd03214">
    <property type="entry name" value="ABC_Iron-Siderophores_B12_Hemin"/>
    <property type="match status" value="1"/>
</dbReference>
<dbReference type="SUPFAM" id="SSF52540">
    <property type="entry name" value="P-loop containing nucleoside triphosphate hydrolases"/>
    <property type="match status" value="1"/>
</dbReference>
<dbReference type="PROSITE" id="PS50893">
    <property type="entry name" value="ABC_TRANSPORTER_2"/>
    <property type="match status" value="1"/>
</dbReference>
<organism evidence="6 7">
    <name type="scientific">Rhizobium glycinendophyticum</name>
    <dbReference type="NCBI Taxonomy" id="2589807"/>
    <lineage>
        <taxon>Bacteria</taxon>
        <taxon>Pseudomonadati</taxon>
        <taxon>Pseudomonadota</taxon>
        <taxon>Alphaproteobacteria</taxon>
        <taxon>Hyphomicrobiales</taxon>
        <taxon>Rhizobiaceae</taxon>
        <taxon>Rhizobium/Agrobacterium group</taxon>
        <taxon>Rhizobium</taxon>
    </lineage>
</organism>
<dbReference type="Pfam" id="PF00005">
    <property type="entry name" value="ABC_tran"/>
    <property type="match status" value="1"/>
</dbReference>
<keyword evidence="2" id="KW-0813">Transport</keyword>
<dbReference type="GO" id="GO:0016887">
    <property type="term" value="F:ATP hydrolysis activity"/>
    <property type="evidence" value="ECO:0007669"/>
    <property type="project" value="InterPro"/>
</dbReference>
<evidence type="ECO:0000313" key="6">
    <source>
        <dbReference type="EMBL" id="TPP09399.1"/>
    </source>
</evidence>